<evidence type="ECO:0000313" key="12">
    <source>
        <dbReference type="EMBL" id="USS47100.1"/>
    </source>
</evidence>
<evidence type="ECO:0000256" key="4">
    <source>
        <dbReference type="ARBA" id="ARBA00022679"/>
    </source>
</evidence>
<dbReference type="InterPro" id="IPR020846">
    <property type="entry name" value="MFS_dom"/>
</dbReference>
<feature type="transmembrane region" description="Helical" evidence="10">
    <location>
        <begin position="142"/>
        <end position="164"/>
    </location>
</feature>
<feature type="transmembrane region" description="Helical" evidence="10">
    <location>
        <begin position="301"/>
        <end position="328"/>
    </location>
</feature>
<dbReference type="EMBL" id="CP099587">
    <property type="protein sequence ID" value="USS47100.1"/>
    <property type="molecule type" value="Genomic_DNA"/>
</dbReference>
<dbReference type="SUPFAM" id="SSF53335">
    <property type="entry name" value="S-adenosyl-L-methionine-dependent methyltransferases"/>
    <property type="match status" value="1"/>
</dbReference>
<evidence type="ECO:0000256" key="7">
    <source>
        <dbReference type="ARBA" id="ARBA00022989"/>
    </source>
</evidence>
<evidence type="ECO:0000256" key="1">
    <source>
        <dbReference type="ARBA" id="ARBA00004141"/>
    </source>
</evidence>
<dbReference type="PANTHER" id="PTHR43667">
    <property type="entry name" value="CYCLOPROPANE-FATTY-ACYL-PHOSPHOLIPID SYNTHASE"/>
    <property type="match status" value="1"/>
</dbReference>
<evidence type="ECO:0000259" key="11">
    <source>
        <dbReference type="PROSITE" id="PS50850"/>
    </source>
</evidence>
<dbReference type="Gene3D" id="1.20.1250.20">
    <property type="entry name" value="MFS general substrate transporter like domains"/>
    <property type="match status" value="1"/>
</dbReference>
<evidence type="ECO:0000313" key="13">
    <source>
        <dbReference type="Proteomes" id="UP001056386"/>
    </source>
</evidence>
<evidence type="ECO:0000256" key="6">
    <source>
        <dbReference type="ARBA" id="ARBA00022692"/>
    </source>
</evidence>
<keyword evidence="6 10" id="KW-0812">Transmembrane</keyword>
<evidence type="ECO:0000256" key="3">
    <source>
        <dbReference type="ARBA" id="ARBA00022603"/>
    </source>
</evidence>
<sequence length="593" mass="63718">MSTVILATASPASSPPGPAGAPLTPLVIRSARDVARLANEGAAAGGQARAVVAIALGGVFLDAYDLTSLAYGVKDIAREFALSPVQVGLVSSAITFGALVGAFVGGYLTDRIGRYRVFMADMVFFVVAAIAAGLAPNAWVLAIARFVMGLGVGLDLPVAMAFLAEFSRVSGRGNKAASIAAWCPAWYAATSACYLLILALYALLPDAQTGWLWRIVLAFGAVPALVIIAVRSRYISESPVWAANQGDLAGAARILKRSHGIDAVVAEGADQAAAIDAARPARASWRSYAALFGARYRRRTILSLVIGGASSFGYNAIVYGLPVILASFLKQGPLTTIVAALALNLLFAFVGGLIGVRTAATVGAWKMTTAGETLLDIGCGWGGLAKFTAERYGVKVTGVTVSRQQLALAQARCHGLPVRLLLRDYRELQGRFDKIVSVGMFEHVGQKNYATYFDTVQRLLAPEGVFLLHSIGVASETAGTDPWIDRYVFPNGKLPSARQIAGAVEGRFIIEDWHNFGPDYDRTLMAWWDRFEAAWPMLRARYGQRFYRMWKYYLLCCAGFFRSRQGQLWQLVLTHPERAQTYRSVRLGGGAGR</sequence>
<feature type="transmembrane region" description="Helical" evidence="10">
    <location>
        <begin position="115"/>
        <end position="136"/>
    </location>
</feature>
<feature type="transmembrane region" description="Helical" evidence="10">
    <location>
        <begin position="185"/>
        <end position="204"/>
    </location>
</feature>
<keyword evidence="8" id="KW-0443">Lipid metabolism</keyword>
<proteinExistence type="inferred from homology"/>
<comment type="similarity">
    <text evidence="2">Belongs to the CFA/CMAS family.</text>
</comment>
<organism evidence="12 13">
    <name type="scientific">Burkholderia glumae</name>
    <name type="common">Pseudomonas glumae</name>
    <dbReference type="NCBI Taxonomy" id="337"/>
    <lineage>
        <taxon>Bacteria</taxon>
        <taxon>Pseudomonadati</taxon>
        <taxon>Pseudomonadota</taxon>
        <taxon>Betaproteobacteria</taxon>
        <taxon>Burkholderiales</taxon>
        <taxon>Burkholderiaceae</taxon>
        <taxon>Burkholderia</taxon>
    </lineage>
</organism>
<dbReference type="InterPro" id="IPR029063">
    <property type="entry name" value="SAM-dependent_MTases_sf"/>
</dbReference>
<keyword evidence="3" id="KW-0489">Methyltransferase</keyword>
<keyword evidence="5" id="KW-0949">S-adenosyl-L-methionine</keyword>
<dbReference type="CDD" id="cd17316">
    <property type="entry name" value="MFS_SV2_like"/>
    <property type="match status" value="1"/>
</dbReference>
<dbReference type="Pfam" id="PF00083">
    <property type="entry name" value="Sugar_tr"/>
    <property type="match status" value="1"/>
</dbReference>
<dbReference type="Proteomes" id="UP001056386">
    <property type="component" value="Chromosome 1"/>
</dbReference>
<dbReference type="InterPro" id="IPR050723">
    <property type="entry name" value="CFA/CMAS"/>
</dbReference>
<dbReference type="Pfam" id="PF02353">
    <property type="entry name" value="CMAS"/>
    <property type="match status" value="1"/>
</dbReference>
<comment type="subcellular location">
    <subcellularLocation>
        <location evidence="1">Membrane</location>
        <topology evidence="1">Multi-pass membrane protein</topology>
    </subcellularLocation>
</comment>
<dbReference type="PROSITE" id="PS50850">
    <property type="entry name" value="MFS"/>
    <property type="match status" value="1"/>
</dbReference>
<evidence type="ECO:0000256" key="10">
    <source>
        <dbReference type="SAM" id="Phobius"/>
    </source>
</evidence>
<dbReference type="CDD" id="cd02440">
    <property type="entry name" value="AdoMet_MTases"/>
    <property type="match status" value="1"/>
</dbReference>
<dbReference type="Gene3D" id="3.40.50.150">
    <property type="entry name" value="Vaccinia Virus protein VP39"/>
    <property type="match status" value="1"/>
</dbReference>
<gene>
    <name evidence="12" type="ORF">NFI99_19715</name>
</gene>
<evidence type="ECO:0000256" key="2">
    <source>
        <dbReference type="ARBA" id="ARBA00010815"/>
    </source>
</evidence>
<protein>
    <submittedName>
        <fullName evidence="12">MFS transporter</fullName>
    </submittedName>
</protein>
<feature type="transmembrane region" description="Helical" evidence="10">
    <location>
        <begin position="334"/>
        <end position="356"/>
    </location>
</feature>
<keyword evidence="7 10" id="KW-1133">Transmembrane helix</keyword>
<dbReference type="RefSeq" id="WP_252836902.1">
    <property type="nucleotide sequence ID" value="NZ_CP099587.1"/>
</dbReference>
<feature type="domain" description="Major facilitator superfamily (MFS) profile" evidence="11">
    <location>
        <begin position="51"/>
        <end position="593"/>
    </location>
</feature>
<dbReference type="InterPro" id="IPR005828">
    <property type="entry name" value="MFS_sugar_transport-like"/>
</dbReference>
<dbReference type="InterPro" id="IPR005829">
    <property type="entry name" value="Sugar_transporter_CS"/>
</dbReference>
<dbReference type="PANTHER" id="PTHR43667:SF1">
    <property type="entry name" value="CYCLOPROPANE-FATTY-ACYL-PHOSPHOLIPID SYNTHASE"/>
    <property type="match status" value="1"/>
</dbReference>
<feature type="transmembrane region" description="Helical" evidence="10">
    <location>
        <begin position="210"/>
        <end position="230"/>
    </location>
</feature>
<dbReference type="InterPro" id="IPR036259">
    <property type="entry name" value="MFS_trans_sf"/>
</dbReference>
<accession>A0ABY5BJ87</accession>
<feature type="transmembrane region" description="Helical" evidence="10">
    <location>
        <begin position="87"/>
        <end position="108"/>
    </location>
</feature>
<evidence type="ECO:0000256" key="5">
    <source>
        <dbReference type="ARBA" id="ARBA00022691"/>
    </source>
</evidence>
<evidence type="ECO:0000256" key="8">
    <source>
        <dbReference type="ARBA" id="ARBA00023098"/>
    </source>
</evidence>
<keyword evidence="13" id="KW-1185">Reference proteome</keyword>
<keyword evidence="4" id="KW-0808">Transferase</keyword>
<dbReference type="SUPFAM" id="SSF103473">
    <property type="entry name" value="MFS general substrate transporter"/>
    <property type="match status" value="1"/>
</dbReference>
<evidence type="ECO:0000256" key="9">
    <source>
        <dbReference type="ARBA" id="ARBA00023136"/>
    </source>
</evidence>
<name>A0ABY5BJ87_BURGL</name>
<reference evidence="12" key="1">
    <citation type="submission" date="2022-06" db="EMBL/GenBank/DDBJ databases">
        <title>Draft genome sequence of Burkholderia glumae strain GR20004 isolated from rice panicle showing bacterial panicle blight.</title>
        <authorList>
            <person name="Choi S.Y."/>
            <person name="Lee Y.H."/>
        </authorList>
    </citation>
    <scope>NUCLEOTIDE SEQUENCE</scope>
    <source>
        <strain evidence="12">GR20004</strain>
    </source>
</reference>
<keyword evidence="9 10" id="KW-0472">Membrane</keyword>
<dbReference type="PROSITE" id="PS00217">
    <property type="entry name" value="SUGAR_TRANSPORT_2"/>
    <property type="match status" value="1"/>
</dbReference>